<dbReference type="PANTHER" id="PTHR43433:SF10">
    <property type="entry name" value="AB HYDROLASE-1 DOMAIN-CONTAINING PROTEIN"/>
    <property type="match status" value="1"/>
</dbReference>
<sequence length="385" mass="42335">MARARRSIALKAYHSPNGRCIHYAAACLTKKDGTSSGATFVDIDTVVGRVKSCWVFFYPAGPNRRLLELVLARYAPSFDCDEDVIFLCINRPGKGGTSSSRDDIESPEKEYVSTACEDVVSVLDYYQVPKTSLFYMCAGGSFAYSFATQYPARTTGYIIGVSSWILRSSSPQESEGNGEKSDKDAPQIHSLTHRLAMGGVFGPKWLVSSIASGSMNNMNGLLGLLPASFIVNHFKKTLSQYEQVEFVQQYAERDGVGFIEDLKWMNNDGDGNESKFVNSKTDESKADCNNDGNRKDISVCLTTQEDLGLIYNQTIPEQNQILLWHGTNDHMISVEGSSYLSSMLPKSKLYKVADGTHQGTMFFFPGGVMVALNMISNAKFSGSIV</sequence>
<keyword evidence="2" id="KW-1185">Reference proteome</keyword>
<dbReference type="AlphaFoldDB" id="A0ABD3QK40"/>
<dbReference type="InterPro" id="IPR050471">
    <property type="entry name" value="AB_hydrolase"/>
</dbReference>
<dbReference type="InterPro" id="IPR029058">
    <property type="entry name" value="AB_hydrolase_fold"/>
</dbReference>
<proteinExistence type="predicted"/>
<reference evidence="1 2" key="1">
    <citation type="submission" date="2024-10" db="EMBL/GenBank/DDBJ databases">
        <title>Updated reference genomes for cyclostephanoid diatoms.</title>
        <authorList>
            <person name="Roberts W.R."/>
            <person name="Alverson A.J."/>
        </authorList>
    </citation>
    <scope>NUCLEOTIDE SEQUENCE [LARGE SCALE GENOMIC DNA]</scope>
    <source>
        <strain evidence="1 2">AJA010-31</strain>
    </source>
</reference>
<dbReference type="SUPFAM" id="SSF53474">
    <property type="entry name" value="alpha/beta-Hydrolases"/>
    <property type="match status" value="1"/>
</dbReference>
<evidence type="ECO:0000313" key="1">
    <source>
        <dbReference type="EMBL" id="KAL3798090.1"/>
    </source>
</evidence>
<organism evidence="1 2">
    <name type="scientific">Cyclotella atomus</name>
    <dbReference type="NCBI Taxonomy" id="382360"/>
    <lineage>
        <taxon>Eukaryota</taxon>
        <taxon>Sar</taxon>
        <taxon>Stramenopiles</taxon>
        <taxon>Ochrophyta</taxon>
        <taxon>Bacillariophyta</taxon>
        <taxon>Coscinodiscophyceae</taxon>
        <taxon>Thalassiosirophycidae</taxon>
        <taxon>Stephanodiscales</taxon>
        <taxon>Stephanodiscaceae</taxon>
        <taxon>Cyclotella</taxon>
    </lineage>
</organism>
<comment type="caution">
    <text evidence="1">The sequence shown here is derived from an EMBL/GenBank/DDBJ whole genome shotgun (WGS) entry which is preliminary data.</text>
</comment>
<dbReference type="Proteomes" id="UP001530400">
    <property type="component" value="Unassembled WGS sequence"/>
</dbReference>
<dbReference type="PANTHER" id="PTHR43433">
    <property type="entry name" value="HYDROLASE, ALPHA/BETA FOLD FAMILY PROTEIN"/>
    <property type="match status" value="1"/>
</dbReference>
<dbReference type="EMBL" id="JALLPJ020000230">
    <property type="protein sequence ID" value="KAL3798090.1"/>
    <property type="molecule type" value="Genomic_DNA"/>
</dbReference>
<evidence type="ECO:0008006" key="3">
    <source>
        <dbReference type="Google" id="ProtNLM"/>
    </source>
</evidence>
<protein>
    <recommendedName>
        <fullName evidence="3">AB hydrolase-1 domain-containing protein</fullName>
    </recommendedName>
</protein>
<dbReference type="Gene3D" id="3.40.50.1820">
    <property type="entry name" value="alpha/beta hydrolase"/>
    <property type="match status" value="1"/>
</dbReference>
<evidence type="ECO:0000313" key="2">
    <source>
        <dbReference type="Proteomes" id="UP001530400"/>
    </source>
</evidence>
<gene>
    <name evidence="1" type="ORF">ACHAWO_010834</name>
</gene>
<accession>A0ABD3QK40</accession>
<name>A0ABD3QK40_9STRA</name>